<dbReference type="PANTHER" id="PTHR11468:SF3">
    <property type="entry name" value="GLYCOGEN PHOSPHORYLASE, LIVER FORM"/>
    <property type="match status" value="1"/>
</dbReference>
<dbReference type="CDD" id="cd04300">
    <property type="entry name" value="GT35_Glycogen_Phosphorylase"/>
    <property type="match status" value="1"/>
</dbReference>
<protein>
    <recommendedName>
        <fullName evidence="11">Alpha-1,4 glucan phosphorylase</fullName>
        <ecNumber evidence="11">2.4.1.1</ecNumber>
    </recommendedName>
</protein>
<evidence type="ECO:0000256" key="8">
    <source>
        <dbReference type="ARBA" id="ARBA00023277"/>
    </source>
</evidence>
<evidence type="ECO:0000256" key="2">
    <source>
        <dbReference type="ARBA" id="ARBA00001933"/>
    </source>
</evidence>
<dbReference type="RefSeq" id="WP_205872364.1">
    <property type="nucleotide sequence ID" value="NZ_CP070872.1"/>
</dbReference>
<feature type="modified residue" description="N6-(pyridoxal phosphate)lysine" evidence="10">
    <location>
        <position position="647"/>
    </location>
</feature>
<dbReference type="PROSITE" id="PS00102">
    <property type="entry name" value="PHOSPHORYLASE"/>
    <property type="match status" value="1"/>
</dbReference>
<keyword evidence="4" id="KW-0021">Allosteric enzyme</keyword>
<keyword evidence="6 11" id="KW-0808">Transferase</keyword>
<dbReference type="Gene3D" id="3.40.50.2000">
    <property type="entry name" value="Glycogen Phosphorylase B"/>
    <property type="match status" value="2"/>
</dbReference>
<dbReference type="NCBIfam" id="TIGR02093">
    <property type="entry name" value="P_ylase"/>
    <property type="match status" value="1"/>
</dbReference>
<dbReference type="InterPro" id="IPR011833">
    <property type="entry name" value="Glycg_phsphrylas"/>
</dbReference>
<reference evidence="12 13" key="1">
    <citation type="submission" date="2021-02" db="EMBL/GenBank/DDBJ databases">
        <title>Complete genome sequence of Lactococcus lactis strain K_LL004.</title>
        <authorList>
            <person name="Kim H.B."/>
        </authorList>
    </citation>
    <scope>NUCLEOTIDE SEQUENCE [LARGE SCALE GENOMIC DNA]</scope>
    <source>
        <strain evidence="12 13">K_LL004</strain>
    </source>
</reference>
<evidence type="ECO:0000256" key="4">
    <source>
        <dbReference type="ARBA" id="ARBA00022533"/>
    </source>
</evidence>
<name>A0AA45KHL9_9LACT</name>
<dbReference type="GO" id="GO:0005980">
    <property type="term" value="P:glycogen catabolic process"/>
    <property type="evidence" value="ECO:0007669"/>
    <property type="project" value="TreeGrafter"/>
</dbReference>
<dbReference type="EC" id="2.4.1.1" evidence="11"/>
<evidence type="ECO:0000256" key="9">
    <source>
        <dbReference type="ARBA" id="ARBA00025174"/>
    </source>
</evidence>
<evidence type="ECO:0000313" key="12">
    <source>
        <dbReference type="EMBL" id="QSE77409.1"/>
    </source>
</evidence>
<comment type="catalytic activity">
    <reaction evidence="1 11">
        <text>[(1-&gt;4)-alpha-D-glucosyl](n) + phosphate = [(1-&gt;4)-alpha-D-glucosyl](n-1) + alpha-D-glucose 1-phosphate</text>
        <dbReference type="Rhea" id="RHEA:41732"/>
        <dbReference type="Rhea" id="RHEA-COMP:9584"/>
        <dbReference type="Rhea" id="RHEA-COMP:9586"/>
        <dbReference type="ChEBI" id="CHEBI:15444"/>
        <dbReference type="ChEBI" id="CHEBI:43474"/>
        <dbReference type="ChEBI" id="CHEBI:58601"/>
        <dbReference type="EC" id="2.4.1.1"/>
    </reaction>
</comment>
<dbReference type="AlphaFoldDB" id="A0AA45KHL9"/>
<keyword evidence="8 11" id="KW-0119">Carbohydrate metabolism</keyword>
<evidence type="ECO:0000313" key="13">
    <source>
        <dbReference type="Proteomes" id="UP000663608"/>
    </source>
</evidence>
<dbReference type="GO" id="GO:0030170">
    <property type="term" value="F:pyridoxal phosphate binding"/>
    <property type="evidence" value="ECO:0007669"/>
    <property type="project" value="InterPro"/>
</dbReference>
<keyword evidence="13" id="KW-1185">Reference proteome</keyword>
<dbReference type="Proteomes" id="UP000663608">
    <property type="component" value="Chromosome"/>
</dbReference>
<dbReference type="Pfam" id="PF00343">
    <property type="entry name" value="Phosphorylase"/>
    <property type="match status" value="1"/>
</dbReference>
<evidence type="ECO:0000256" key="7">
    <source>
        <dbReference type="ARBA" id="ARBA00022898"/>
    </source>
</evidence>
<accession>A0AA45KHL9</accession>
<evidence type="ECO:0000256" key="5">
    <source>
        <dbReference type="ARBA" id="ARBA00022676"/>
    </source>
</evidence>
<dbReference type="FunFam" id="3.40.50.2000:FF:000003">
    <property type="entry name" value="Alpha-1,4 glucan phosphorylase"/>
    <property type="match status" value="1"/>
</dbReference>
<comment type="similarity">
    <text evidence="3 11">Belongs to the glycogen phosphorylase family.</text>
</comment>
<organism evidence="12 13">
    <name type="scientific">Lactococcus taiwanensis</name>
    <dbReference type="NCBI Taxonomy" id="1151742"/>
    <lineage>
        <taxon>Bacteria</taxon>
        <taxon>Bacillati</taxon>
        <taxon>Bacillota</taxon>
        <taxon>Bacilli</taxon>
        <taxon>Lactobacillales</taxon>
        <taxon>Streptococcaceae</taxon>
        <taxon>Lactococcus</taxon>
    </lineage>
</organism>
<proteinExistence type="inferred from homology"/>
<evidence type="ECO:0000256" key="6">
    <source>
        <dbReference type="ARBA" id="ARBA00022679"/>
    </source>
</evidence>
<comment type="function">
    <text evidence="11">Allosteric enzyme that catalyzes the rate-limiting step in glycogen catabolism, the phosphorolytic cleavage of glycogen to produce glucose-1-phosphate, and plays a central role in maintaining cellular and organismal glucose homeostasis.</text>
</comment>
<dbReference type="InterPro" id="IPR035090">
    <property type="entry name" value="Pyridoxal_P_attach_site"/>
</dbReference>
<dbReference type="EMBL" id="CP070872">
    <property type="protein sequence ID" value="QSE77409.1"/>
    <property type="molecule type" value="Genomic_DNA"/>
</dbReference>
<keyword evidence="7 10" id="KW-0663">Pyridoxal phosphate</keyword>
<dbReference type="PIRSF" id="PIRSF000460">
    <property type="entry name" value="Pprylas_GlgP"/>
    <property type="match status" value="1"/>
</dbReference>
<gene>
    <name evidence="12" type="ORF">JW886_03975</name>
</gene>
<dbReference type="KEGG" id="lti:JW886_03975"/>
<evidence type="ECO:0000256" key="11">
    <source>
        <dbReference type="RuleBase" id="RU000587"/>
    </source>
</evidence>
<evidence type="ECO:0000256" key="3">
    <source>
        <dbReference type="ARBA" id="ARBA00006047"/>
    </source>
</evidence>
<evidence type="ECO:0000256" key="10">
    <source>
        <dbReference type="PIRSR" id="PIRSR000460-1"/>
    </source>
</evidence>
<comment type="cofactor">
    <cofactor evidence="2 11">
        <name>pyridoxal 5'-phosphate</name>
        <dbReference type="ChEBI" id="CHEBI:597326"/>
    </cofactor>
</comment>
<evidence type="ECO:0000256" key="1">
    <source>
        <dbReference type="ARBA" id="ARBA00001275"/>
    </source>
</evidence>
<dbReference type="GO" id="GO:0005737">
    <property type="term" value="C:cytoplasm"/>
    <property type="evidence" value="ECO:0007669"/>
    <property type="project" value="TreeGrafter"/>
</dbReference>
<dbReference type="GO" id="GO:0008184">
    <property type="term" value="F:glycogen phosphorylase activity"/>
    <property type="evidence" value="ECO:0007669"/>
    <property type="project" value="InterPro"/>
</dbReference>
<comment type="function">
    <text evidence="9">Phosphorylase is an important allosteric enzyme in carbohydrate metabolism. Enzymes from different sources differ in their regulatory mechanisms and in their natural substrates. However, all known phosphorylases share catalytic and structural properties.</text>
</comment>
<sequence>MKLSTEQFKHDFEERLTSKFAIELAKAGAQEKYGALSSVVKNYYSSIWAADNHYKDESNKKQAYYFSIEFLPGKMLKSNLLNLGILDTVREGLSDLGIDLDEIALEEPDMAIGNGGLGRLASCFMDSAASTGLPLNGNGIRYRYGLFKQKIVDGFQVELPDSWLDNGNPWEVRRYDKAVEVCFGGEVWLEDDGEGHFIPHYQNQERVLAVPYDTPMVGFENTTVNNMCLWRSEVPKDLDLRFQNLEYMNQTAMLSSELYPNDSDYNGQLLRLKQEYFFVSAGLQRILHHYKATKQAPITHISDFISVHINDTHPALCVAEFMRLLIDEYRITWERAWNITVKVMSYTNHTILSEALEKWPEEMVKSLLPRLYQIIIEIDRRRTAELLPKVGAKLVHSTRIVKDGQIHMAHLAIIGSHSTNGVAKLHSDLLKDVELHDFYLIYPERFNNKTNGIADRRWSQIANEPLSKVLDETIGKKWRSDLKELKLLESYKEDDATLQRLQEAKYEDKVKLAKLIEERNGIVVNPTALFDVQVKRLHAYKRQLLNVFHIMKLYFEIKENPTADRTARVHIFGAKAAPGYHYAKAIIKCINEIARLINNDPDIGDQLKVVFLENYNVSLAEVIIPAANVGEQISLASKEASGTSNMKFMLNGALTIGTLDGANIEIFEAAGYENGFVFGLTKDEVYDYYKNSNYNSRDIYEQNPLVHRILDAFVDGTIPNISAEGQQIFDSLTTYNDEYFVLRDFNDYVRAQEALEKCYQDQKAWTQAALMNIANAGHFSSDRTIREYADDIWHIKAKK</sequence>
<dbReference type="InterPro" id="IPR000811">
    <property type="entry name" value="Glyco_trans_35"/>
</dbReference>
<dbReference type="SUPFAM" id="SSF53756">
    <property type="entry name" value="UDP-Glycosyltransferase/glycogen phosphorylase"/>
    <property type="match status" value="1"/>
</dbReference>
<keyword evidence="5 11" id="KW-0328">Glycosyltransferase</keyword>
<dbReference type="PANTHER" id="PTHR11468">
    <property type="entry name" value="GLYCOGEN PHOSPHORYLASE"/>
    <property type="match status" value="1"/>
</dbReference>